<evidence type="ECO:0000313" key="2">
    <source>
        <dbReference type="Proteomes" id="UP001314169"/>
    </source>
</evidence>
<sequence length="113" mass="12466">MAENLRKLVSNDFLRTMYENLERWQRDYNVSGRRGGAWAGCPSGALHSPPPPPALVRPGVGGPVVCKAPVMGIPNQPRTPDAGKEGPTTGVCWRRLFFPRREVALRMRSGVEL</sequence>
<evidence type="ECO:0000313" key="1">
    <source>
        <dbReference type="EMBL" id="CAK6433176.1"/>
    </source>
</evidence>
<proteinExistence type="predicted"/>
<accession>A0ABN9Z4A6</accession>
<reference evidence="1" key="1">
    <citation type="submission" date="2023-12" db="EMBL/GenBank/DDBJ databases">
        <authorList>
            <person name="Brown T."/>
        </authorList>
    </citation>
    <scope>NUCLEOTIDE SEQUENCE</scope>
</reference>
<keyword evidence="2" id="KW-1185">Reference proteome</keyword>
<organism evidence="1 2">
    <name type="scientific">Pipistrellus nathusii</name>
    <name type="common">Nathusius' pipistrelle</name>
    <dbReference type="NCBI Taxonomy" id="59473"/>
    <lineage>
        <taxon>Eukaryota</taxon>
        <taxon>Metazoa</taxon>
        <taxon>Chordata</taxon>
        <taxon>Craniata</taxon>
        <taxon>Vertebrata</taxon>
        <taxon>Euteleostomi</taxon>
        <taxon>Mammalia</taxon>
        <taxon>Eutheria</taxon>
        <taxon>Laurasiatheria</taxon>
        <taxon>Chiroptera</taxon>
        <taxon>Yangochiroptera</taxon>
        <taxon>Vespertilionidae</taxon>
        <taxon>Pipistrellus</taxon>
    </lineage>
</organism>
<dbReference type="Proteomes" id="UP001314169">
    <property type="component" value="Chromosome 1"/>
</dbReference>
<protein>
    <submittedName>
        <fullName evidence="1">Uncharacterized protein</fullName>
    </submittedName>
</protein>
<dbReference type="EMBL" id="OY882858">
    <property type="protein sequence ID" value="CAK6433176.1"/>
    <property type="molecule type" value="Genomic_DNA"/>
</dbReference>
<name>A0ABN9Z4A6_PIPNA</name>
<gene>
    <name evidence="1" type="ORF">MPIPNATIZW_LOCUS1482</name>
</gene>